<proteinExistence type="predicted"/>
<gene>
    <name evidence="5" type="ORF">MCAP1_000613</name>
</gene>
<feature type="signal peptide" evidence="4">
    <location>
        <begin position="1"/>
        <end position="23"/>
    </location>
</feature>
<comment type="catalytic activity">
    <reaction evidence="1">
        <text>a diacylglycerol + H2O = a monoacylglycerol + a fatty acid + H(+)</text>
        <dbReference type="Rhea" id="RHEA:32731"/>
        <dbReference type="ChEBI" id="CHEBI:15377"/>
        <dbReference type="ChEBI" id="CHEBI:15378"/>
        <dbReference type="ChEBI" id="CHEBI:17408"/>
        <dbReference type="ChEBI" id="CHEBI:18035"/>
        <dbReference type="ChEBI" id="CHEBI:28868"/>
    </reaction>
</comment>
<feature type="region of interest" description="Disordered" evidence="3">
    <location>
        <begin position="197"/>
        <end position="234"/>
    </location>
</feature>
<evidence type="ECO:0000256" key="2">
    <source>
        <dbReference type="ARBA" id="ARBA00048461"/>
    </source>
</evidence>
<organism evidence="5 6">
    <name type="scientific">Malassezia caprae</name>
    <dbReference type="NCBI Taxonomy" id="1381934"/>
    <lineage>
        <taxon>Eukaryota</taxon>
        <taxon>Fungi</taxon>
        <taxon>Dikarya</taxon>
        <taxon>Basidiomycota</taxon>
        <taxon>Ustilaginomycotina</taxon>
        <taxon>Malasseziomycetes</taxon>
        <taxon>Malasseziales</taxon>
        <taxon>Malasseziaceae</taxon>
        <taxon>Malassezia</taxon>
    </lineage>
</organism>
<feature type="chain" id="PRO_5041958585" evidence="4">
    <location>
        <begin position="24"/>
        <end position="610"/>
    </location>
</feature>
<keyword evidence="4" id="KW-0732">Signal</keyword>
<evidence type="ECO:0000313" key="5">
    <source>
        <dbReference type="EMBL" id="WFD18411.1"/>
    </source>
</evidence>
<feature type="compositionally biased region" description="Basic residues" evidence="3">
    <location>
        <begin position="208"/>
        <end position="224"/>
    </location>
</feature>
<dbReference type="AlphaFoldDB" id="A0AAF0IU60"/>
<keyword evidence="6" id="KW-1185">Reference proteome</keyword>
<reference evidence="5" key="1">
    <citation type="submission" date="2023-03" db="EMBL/GenBank/DDBJ databases">
        <title>Mating type loci evolution in Malassezia.</title>
        <authorList>
            <person name="Coelho M.A."/>
        </authorList>
    </citation>
    <scope>NUCLEOTIDE SEQUENCE</scope>
    <source>
        <strain evidence="5">CBS 10434</strain>
    </source>
</reference>
<dbReference type="EMBL" id="CP119908">
    <property type="protein sequence ID" value="WFD18411.1"/>
    <property type="molecule type" value="Genomic_DNA"/>
</dbReference>
<dbReference type="SUPFAM" id="SSF53474">
    <property type="entry name" value="alpha/beta-Hydrolases"/>
    <property type="match status" value="1"/>
</dbReference>
<evidence type="ECO:0000256" key="4">
    <source>
        <dbReference type="SAM" id="SignalP"/>
    </source>
</evidence>
<sequence length="610" mass="67840">MFGMQSAKLFTAFLLALPLVAFAAPFEVKVHELERRVNSNSNTSNQPGDPGIFPGGKESFKNQGWRVLPPMQGAKIDNETFTVDDKGSAITTYIDEKYDPKKIKRVVIQIHGQYRDAWNQWMYLNLSRSEAAKSGGFSADEVLLVSPMFFALIDVEAYPVDSRNVSNTKALVWDNNGWGNVKDAIYPVYDKKGKLANPAYTDTNKSSSKSKKGKSSNNKDKRRIQGVSSKKAQEKGPRVASLDILDTYVNYFSDAKRFPNVNKIVISGFSMGAQAVNRYVALRTDTSLDNKLYYVMSSPASFMYVTDNRPKKVPSNCTDFNDYKYGLKGTMPAYYQRHSEKNDVDTIRNRYLGRAQFYMVGTEDDAITDSSCEGMTQGGGHLDRMNNWVNKALPGIPGNPNPGKLPDTVFYGRLKGVSHDAHAIINSPLAQQFLFLQEFDGQGKNAKGPIVMQHSGDGGTFLRHMGSDNGNDSQSGGTLSIPPCILKIEVVVLKWVTATYMQEIPSARINMLFMLDAFLADDFQNNANVAVYRALAKIGSVWKLPPMSYLLSLNASPENVDTNNAISLEFEQHWESVSEINEDDLNDIKEDMAHWWGDNALDMASSVPVP</sequence>
<evidence type="ECO:0000313" key="6">
    <source>
        <dbReference type="Proteomes" id="UP001220961"/>
    </source>
</evidence>
<protein>
    <submittedName>
        <fullName evidence="5">Uncharacterized protein</fullName>
    </submittedName>
</protein>
<evidence type="ECO:0000256" key="3">
    <source>
        <dbReference type="SAM" id="MobiDB-lite"/>
    </source>
</evidence>
<dbReference type="PANTHER" id="PTHR35560">
    <property type="entry name" value="BLL0132 PROTEIN"/>
    <property type="match status" value="1"/>
</dbReference>
<accession>A0AAF0IU60</accession>
<evidence type="ECO:0000256" key="1">
    <source>
        <dbReference type="ARBA" id="ARBA00047591"/>
    </source>
</evidence>
<name>A0AAF0IU60_9BASI</name>
<dbReference type="Gene3D" id="3.40.50.1820">
    <property type="entry name" value="alpha/beta hydrolase"/>
    <property type="match status" value="1"/>
</dbReference>
<dbReference type="Proteomes" id="UP001220961">
    <property type="component" value="Chromosome 1"/>
</dbReference>
<dbReference type="PANTHER" id="PTHR35560:SF3">
    <property type="entry name" value="PEPTIDASE S9 PROLYL OLIGOPEPTIDASE CATALYTIC DOMAIN-CONTAINING PROTEIN"/>
    <property type="match status" value="1"/>
</dbReference>
<comment type="catalytic activity">
    <reaction evidence="2">
        <text>a monoacylglycerol + H2O = glycerol + a fatty acid + H(+)</text>
        <dbReference type="Rhea" id="RHEA:15245"/>
        <dbReference type="ChEBI" id="CHEBI:15377"/>
        <dbReference type="ChEBI" id="CHEBI:15378"/>
        <dbReference type="ChEBI" id="CHEBI:17408"/>
        <dbReference type="ChEBI" id="CHEBI:17754"/>
        <dbReference type="ChEBI" id="CHEBI:28868"/>
    </reaction>
</comment>
<dbReference type="InterPro" id="IPR029058">
    <property type="entry name" value="AB_hydrolase_fold"/>
</dbReference>